<feature type="signal peptide" evidence="20">
    <location>
        <begin position="1"/>
        <end position="26"/>
    </location>
</feature>
<feature type="binding site" evidence="16">
    <location>
        <begin position="676"/>
        <end position="682"/>
    </location>
    <ligand>
        <name>FAD</name>
        <dbReference type="ChEBI" id="CHEBI:57692"/>
    </ligand>
</feature>
<feature type="binding site" evidence="16">
    <location>
        <begin position="689"/>
        <end position="692"/>
    </location>
    <ligand>
        <name>FAD</name>
        <dbReference type="ChEBI" id="CHEBI:57692"/>
    </ligand>
</feature>
<name>A0A1W0WQ58_HYPEX</name>
<evidence type="ECO:0000256" key="11">
    <source>
        <dbReference type="ARBA" id="ARBA00023228"/>
    </source>
</evidence>
<evidence type="ECO:0000256" key="9">
    <source>
        <dbReference type="ARBA" id="ARBA00022827"/>
    </source>
</evidence>
<dbReference type="Gene3D" id="3.20.20.80">
    <property type="entry name" value="Glycosidases"/>
    <property type="match status" value="1"/>
</dbReference>
<keyword evidence="8 18" id="KW-0378">Hydrolase</keyword>
<dbReference type="InterPro" id="IPR006094">
    <property type="entry name" value="Oxid_FAD_bind_N"/>
</dbReference>
<dbReference type="PANTHER" id="PTHR46568:SF1">
    <property type="entry name" value="ALKYLDIHYDROXYACETONEPHOSPHATE SYNTHASE, PEROXISOMAL"/>
    <property type="match status" value="1"/>
</dbReference>
<dbReference type="EC" id="2.5.1.26" evidence="5"/>
<evidence type="ECO:0000256" key="16">
    <source>
        <dbReference type="PIRSR" id="PIRSR625650-3"/>
    </source>
</evidence>
<evidence type="ECO:0000256" key="20">
    <source>
        <dbReference type="SAM" id="SignalP"/>
    </source>
</evidence>
<dbReference type="InterPro" id="IPR016164">
    <property type="entry name" value="FAD-linked_Oxase-like_C"/>
</dbReference>
<dbReference type="Pfam" id="PF00704">
    <property type="entry name" value="Glyco_hydro_18"/>
    <property type="match status" value="1"/>
</dbReference>
<evidence type="ECO:0000256" key="12">
    <source>
        <dbReference type="ARBA" id="ARBA00023295"/>
    </source>
</evidence>
<dbReference type="AlphaFoldDB" id="A0A1W0WQ58"/>
<evidence type="ECO:0000256" key="5">
    <source>
        <dbReference type="ARBA" id="ARBA00012385"/>
    </source>
</evidence>
<evidence type="ECO:0000256" key="15">
    <source>
        <dbReference type="PIRSR" id="PIRSR625650-2"/>
    </source>
</evidence>
<gene>
    <name evidence="23" type="ORF">BV898_08568</name>
</gene>
<dbReference type="GO" id="GO:0006032">
    <property type="term" value="P:chitin catabolic process"/>
    <property type="evidence" value="ECO:0007669"/>
    <property type="project" value="UniProtKB-ARBA"/>
</dbReference>
<dbReference type="Proteomes" id="UP000192578">
    <property type="component" value="Unassembled WGS sequence"/>
</dbReference>
<dbReference type="GO" id="GO:0005975">
    <property type="term" value="P:carbohydrate metabolic process"/>
    <property type="evidence" value="ECO:0007669"/>
    <property type="project" value="InterPro"/>
</dbReference>
<dbReference type="PROSITE" id="PS01095">
    <property type="entry name" value="GH18_1"/>
    <property type="match status" value="1"/>
</dbReference>
<evidence type="ECO:0000256" key="10">
    <source>
        <dbReference type="ARBA" id="ARBA00023180"/>
    </source>
</evidence>
<evidence type="ECO:0000256" key="4">
    <source>
        <dbReference type="ARBA" id="ARBA00009336"/>
    </source>
</evidence>
<keyword evidence="10" id="KW-0325">Glycoprotein</keyword>
<keyword evidence="24" id="KW-1185">Reference proteome</keyword>
<sequence length="1040" mass="116696">MDRTSLIAGMCLVMVVFLATVECTQGVGWDYWISRNVPAKSAVLQRSDEGTAKSKREFNPPCPCKEARLCNIVNMTVDREVYGFGVSLDPKVYAKYDWNKLTTLAQWNFTDDLMCLAHQHNVKLHLVGEYPYEQLTNLTYRQNWIRTHVDRVKREHLDGINFDPEYPIAKDSPERQALVDLVNQTKLALNREIPGSMVTFDAAWATYCVDERCYDYKGLADVSDFLFIMAYCVQGQIWGPCIAMSNTPFFRMMQGVKGFLALGIPSSKLVLGLPWFGYDYPCLSLNDDNICEIPQAEYHGAPCSDSVGDQRGFDEITFIVANTTIDEAHWSAEGQSPQFNFQNASGHQRQMHYDDAGSLLLKYIWAVSNDLRGVGFWHIGYLNEMDQTPERKLLRKRMWDLVPSTDSWDNYVQTTLLQSNDLSSTGVRGMADLNGDDEDGQSDEDGNNHAEPAVAAISDRRLQLKWNGWGYADSKFIVNKHGHVEFIGGRYGISGHALTHFRAWMVQALNIDLNFRTPSQKKPQPADYPPPVRCDAFFKELGKLEIPWSVDGEDRLARAHGHTLTEINILRTGKFARIPDLIVWPKSHDDVVKLVVLANAHDVVIIPFGGGTSVSQALMCLAHEKRMIVSLDTSQMNRILWIDDKNWTVCVEAGKVGQDLEAELAKNGFCTGHEPDSMEFSTVGGWVATRASGMKKNVYGNIEDLVVHIKMVTARGVIQKNCQVPRMSAGPDIHQFILGSEGTLGVVTEVVMKIRPLPAVKRYGSIVFPSFEEGVACLRQAAKERCWPASIRLVDNQQFRFGQALKCEAPSALGGVWDTARKFYVTQIKGYNTEKMCVCTLLFEGSESDVAHLEKRLYAIAALHGGMPAGEENGLRGYTLTFVIAYLRDLGFEYGVVSESFETSAPWDRVVDLCRNVKFRVKKECDLRGVRHPPLISCRVTQSYDSGACIYFYFAFNYRGLDQDPVHVYEEIENAARDEIIANGGSISHHHGVGKLRKQWLRETISDCGMGILKSVKAFIDPKNIFAAGNLALDDDLSSK</sequence>
<dbReference type="Pfam" id="PF02913">
    <property type="entry name" value="FAD-oxidase_C"/>
    <property type="match status" value="1"/>
</dbReference>
<dbReference type="EMBL" id="MTYJ01000062">
    <property type="protein sequence ID" value="OQV17319.1"/>
    <property type="molecule type" value="Genomic_DNA"/>
</dbReference>
<protein>
    <recommendedName>
        <fullName evidence="5">alkylglycerone-phosphate synthase</fullName>
        <ecNumber evidence="5">2.5.1.26</ecNumber>
    </recommendedName>
    <alternativeName>
        <fullName evidence="13">Alkylglycerone-phosphate synthase</fullName>
    </alternativeName>
</protein>
<feature type="active site" description="Proton donor/acceptor" evidence="14">
    <location>
        <position position="951"/>
    </location>
</feature>
<feature type="binding site" evidence="15">
    <location>
        <position position="888"/>
    </location>
    <ligand>
        <name>substrate</name>
    </ligand>
</feature>
<feature type="binding site" evidence="16">
    <location>
        <begin position="741"/>
        <end position="747"/>
    </location>
    <ligand>
        <name>FAD</name>
        <dbReference type="ChEBI" id="CHEBI:57692"/>
    </ligand>
</feature>
<dbReference type="GO" id="GO:0008061">
    <property type="term" value="F:chitin binding"/>
    <property type="evidence" value="ECO:0007669"/>
    <property type="project" value="InterPro"/>
</dbReference>
<dbReference type="InterPro" id="IPR025650">
    <property type="entry name" value="Alkyl-DHAP_Synthase"/>
</dbReference>
<keyword evidence="9 16" id="KW-0274">FAD</keyword>
<evidence type="ECO:0000256" key="6">
    <source>
        <dbReference type="ARBA" id="ARBA00022630"/>
    </source>
</evidence>
<feature type="chain" id="PRO_5013048677" description="alkylglycerone-phosphate synthase" evidence="20">
    <location>
        <begin position="27"/>
        <end position="1040"/>
    </location>
</feature>
<comment type="similarity">
    <text evidence="4">Belongs to the glycosyl hydrolase 18 family.</text>
</comment>
<dbReference type="GO" id="GO:0008609">
    <property type="term" value="F:alkylglycerone-phosphate synthase activity"/>
    <property type="evidence" value="ECO:0007669"/>
    <property type="project" value="UniProtKB-EC"/>
</dbReference>
<feature type="site" description="Important for enzyme activity" evidence="17">
    <location>
        <position position="792"/>
    </location>
</feature>
<reference evidence="24" key="1">
    <citation type="submission" date="2017-01" db="EMBL/GenBank/DDBJ databases">
        <title>Comparative genomics of anhydrobiosis in the tardigrade Hypsibius dujardini.</title>
        <authorList>
            <person name="Yoshida Y."/>
            <person name="Koutsovoulos G."/>
            <person name="Laetsch D."/>
            <person name="Stevens L."/>
            <person name="Kumar S."/>
            <person name="Horikawa D."/>
            <person name="Ishino K."/>
            <person name="Komine S."/>
            <person name="Tomita M."/>
            <person name="Blaxter M."/>
            <person name="Arakawa K."/>
        </authorList>
    </citation>
    <scope>NUCLEOTIDE SEQUENCE [LARGE SCALE GENOMIC DNA]</scope>
    <source>
        <strain evidence="24">Z151</strain>
    </source>
</reference>
<dbReference type="PROSITE" id="PS51387">
    <property type="entry name" value="FAD_PCMH"/>
    <property type="match status" value="1"/>
</dbReference>
<feature type="domain" description="GH18" evidence="22">
    <location>
        <begin position="39"/>
        <end position="396"/>
    </location>
</feature>
<evidence type="ECO:0000313" key="23">
    <source>
        <dbReference type="EMBL" id="OQV17319.1"/>
    </source>
</evidence>
<dbReference type="InterPro" id="IPR029070">
    <property type="entry name" value="Chitinase_insertion_sf"/>
</dbReference>
<feature type="binding site" evidence="16">
    <location>
        <begin position="607"/>
        <end position="613"/>
    </location>
    <ligand>
        <name>FAD</name>
        <dbReference type="ChEBI" id="CHEBI:57692"/>
    </ligand>
</feature>
<dbReference type="PANTHER" id="PTHR46568">
    <property type="entry name" value="ALKYLDIHYDROXYACETONEPHOSPHATE SYNTHASE, PEROXISOMAL"/>
    <property type="match status" value="1"/>
</dbReference>
<dbReference type="Gene3D" id="1.10.45.10">
    <property type="entry name" value="Vanillyl-alcohol Oxidase, Chain A, domain 4"/>
    <property type="match status" value="1"/>
</dbReference>
<evidence type="ECO:0000256" key="1">
    <source>
        <dbReference type="ARBA" id="ARBA00004371"/>
    </source>
</evidence>
<dbReference type="GO" id="GO:0071949">
    <property type="term" value="F:FAD binding"/>
    <property type="evidence" value="ECO:0007669"/>
    <property type="project" value="InterPro"/>
</dbReference>
<accession>A0A1W0WQ58</accession>
<proteinExistence type="inferred from homology"/>
<comment type="similarity">
    <text evidence="3">Belongs to the FAD-binding oxidoreductase/transferase type 4 family.</text>
</comment>
<dbReference type="SUPFAM" id="SSF51445">
    <property type="entry name" value="(Trans)glycosidases"/>
    <property type="match status" value="1"/>
</dbReference>
<dbReference type="FunFam" id="3.20.20.80:FF:000250">
    <property type="entry name" value="Probable di-N-acetylchitobiase 1"/>
    <property type="match status" value="1"/>
</dbReference>
<dbReference type="GO" id="GO:0005764">
    <property type="term" value="C:lysosome"/>
    <property type="evidence" value="ECO:0007669"/>
    <property type="project" value="UniProtKB-SubCell"/>
</dbReference>
<feature type="compositionally biased region" description="Acidic residues" evidence="19">
    <location>
        <begin position="434"/>
        <end position="445"/>
    </location>
</feature>
<comment type="cofactor">
    <cofactor evidence="16">
        <name>FAD</name>
        <dbReference type="ChEBI" id="CHEBI:57692"/>
    </cofactor>
</comment>
<keyword evidence="7 20" id="KW-0732">Signal</keyword>
<keyword evidence="11" id="KW-0458">Lysosome</keyword>
<dbReference type="PROSITE" id="PS51910">
    <property type="entry name" value="GH18_2"/>
    <property type="match status" value="1"/>
</dbReference>
<dbReference type="Gene3D" id="3.30.160.650">
    <property type="match status" value="1"/>
</dbReference>
<dbReference type="Gene3D" id="3.30.300.330">
    <property type="match status" value="1"/>
</dbReference>
<dbReference type="InterPro" id="IPR016166">
    <property type="entry name" value="FAD-bd_PCMH"/>
</dbReference>
<dbReference type="InterPro" id="IPR016171">
    <property type="entry name" value="Vanillyl_alc_oxidase_C-sub2"/>
</dbReference>
<dbReference type="InterPro" id="IPR016169">
    <property type="entry name" value="FAD-bd_PCMH_sub2"/>
</dbReference>
<dbReference type="UniPathway" id="UPA00781"/>
<feature type="region of interest" description="Disordered" evidence="19">
    <location>
        <begin position="427"/>
        <end position="449"/>
    </location>
</feature>
<dbReference type="GO" id="GO:0005777">
    <property type="term" value="C:peroxisome"/>
    <property type="evidence" value="ECO:0007669"/>
    <property type="project" value="UniProtKB-ARBA"/>
</dbReference>
<comment type="caution">
    <text evidence="23">The sequence shown here is derived from an EMBL/GenBank/DDBJ whole genome shotgun (WGS) entry which is preliminary data.</text>
</comment>
<dbReference type="GO" id="GO:0004568">
    <property type="term" value="F:chitinase activity"/>
    <property type="evidence" value="ECO:0007669"/>
    <property type="project" value="UniProtKB-ARBA"/>
</dbReference>
<keyword evidence="6" id="KW-0285">Flavoprotein</keyword>
<dbReference type="Pfam" id="PF01565">
    <property type="entry name" value="FAD_binding_4"/>
    <property type="match status" value="1"/>
</dbReference>
<dbReference type="Gene3D" id="3.30.43.10">
    <property type="entry name" value="Uridine Diphospho-n-acetylenolpyruvylglucosamine Reductase, domain 2"/>
    <property type="match status" value="1"/>
</dbReference>
<evidence type="ECO:0000259" key="22">
    <source>
        <dbReference type="PROSITE" id="PS51910"/>
    </source>
</evidence>
<dbReference type="SMART" id="SM00636">
    <property type="entry name" value="Glyco_18"/>
    <property type="match status" value="1"/>
</dbReference>
<dbReference type="GO" id="GO:0008611">
    <property type="term" value="P:ether lipid biosynthetic process"/>
    <property type="evidence" value="ECO:0007669"/>
    <property type="project" value="UniProtKB-UniPathway"/>
</dbReference>
<feature type="domain" description="FAD-binding PCMH-type" evidence="21">
    <location>
        <begin position="575"/>
        <end position="757"/>
    </location>
</feature>
<dbReference type="InterPro" id="IPR004113">
    <property type="entry name" value="FAD-bd_oxidored_4_C"/>
</dbReference>
<evidence type="ECO:0000256" key="8">
    <source>
        <dbReference type="ARBA" id="ARBA00022801"/>
    </source>
</evidence>
<dbReference type="OrthoDB" id="7786253at2759"/>
<evidence type="ECO:0000313" key="24">
    <source>
        <dbReference type="Proteomes" id="UP000192578"/>
    </source>
</evidence>
<dbReference type="Gene3D" id="3.30.70.3450">
    <property type="match status" value="1"/>
</dbReference>
<dbReference type="InterPro" id="IPR001579">
    <property type="entry name" value="Glyco_hydro_18_chit_AS"/>
</dbReference>
<evidence type="ECO:0000256" key="3">
    <source>
        <dbReference type="ARBA" id="ARBA00008000"/>
    </source>
</evidence>
<comment type="subcellular location">
    <subcellularLocation>
        <location evidence="1">Lysosome</location>
    </subcellularLocation>
</comment>
<evidence type="ECO:0000256" key="17">
    <source>
        <dbReference type="PIRSR" id="PIRSR625650-4"/>
    </source>
</evidence>
<dbReference type="InterPro" id="IPR011583">
    <property type="entry name" value="Chitinase_II/V-like_cat"/>
</dbReference>
<keyword evidence="12 18" id="KW-0326">Glycosidase</keyword>
<dbReference type="InterPro" id="IPR017853">
    <property type="entry name" value="GH"/>
</dbReference>
<comment type="pathway">
    <text evidence="2">Glycerolipid metabolism; ether lipid biosynthesis.</text>
</comment>
<dbReference type="Gene3D" id="3.10.50.10">
    <property type="match status" value="1"/>
</dbReference>
<evidence type="ECO:0000256" key="2">
    <source>
        <dbReference type="ARBA" id="ARBA00004670"/>
    </source>
</evidence>
<dbReference type="SUPFAM" id="SSF55103">
    <property type="entry name" value="FAD-linked oxidases, C-terminal domain"/>
    <property type="match status" value="1"/>
</dbReference>
<evidence type="ECO:0000259" key="21">
    <source>
        <dbReference type="PROSITE" id="PS51387"/>
    </source>
</evidence>
<dbReference type="InterPro" id="IPR016167">
    <property type="entry name" value="FAD-bd_PCMH_sub1"/>
</dbReference>
<dbReference type="SUPFAM" id="SSF56176">
    <property type="entry name" value="FAD-binding/transporter-associated domain-like"/>
    <property type="match status" value="1"/>
</dbReference>
<dbReference type="Gene3D" id="3.30.465.10">
    <property type="match status" value="1"/>
</dbReference>
<dbReference type="InterPro" id="IPR036318">
    <property type="entry name" value="FAD-bd_PCMH-like_sf"/>
</dbReference>
<evidence type="ECO:0000256" key="19">
    <source>
        <dbReference type="SAM" id="MobiDB-lite"/>
    </source>
</evidence>
<dbReference type="InterPro" id="IPR001223">
    <property type="entry name" value="Glyco_hydro18_cat"/>
</dbReference>
<evidence type="ECO:0000256" key="13">
    <source>
        <dbReference type="ARBA" id="ARBA00031574"/>
    </source>
</evidence>
<organism evidence="23 24">
    <name type="scientific">Hypsibius exemplaris</name>
    <name type="common">Freshwater tardigrade</name>
    <dbReference type="NCBI Taxonomy" id="2072580"/>
    <lineage>
        <taxon>Eukaryota</taxon>
        <taxon>Metazoa</taxon>
        <taxon>Ecdysozoa</taxon>
        <taxon>Tardigrada</taxon>
        <taxon>Eutardigrada</taxon>
        <taxon>Parachela</taxon>
        <taxon>Hypsibioidea</taxon>
        <taxon>Hypsibiidae</taxon>
        <taxon>Hypsibius</taxon>
    </lineage>
</organism>
<evidence type="ECO:0000256" key="7">
    <source>
        <dbReference type="ARBA" id="ARBA00022729"/>
    </source>
</evidence>
<evidence type="ECO:0000256" key="14">
    <source>
        <dbReference type="PIRSR" id="PIRSR625650-1"/>
    </source>
</evidence>
<evidence type="ECO:0000256" key="18">
    <source>
        <dbReference type="RuleBase" id="RU000489"/>
    </source>
</evidence>